<feature type="compositionally biased region" description="Basic and acidic residues" evidence="1">
    <location>
        <begin position="150"/>
        <end position="164"/>
    </location>
</feature>
<dbReference type="Proteomes" id="UP000677537">
    <property type="component" value="Unassembled WGS sequence"/>
</dbReference>
<feature type="region of interest" description="Disordered" evidence="1">
    <location>
        <begin position="150"/>
        <end position="176"/>
    </location>
</feature>
<dbReference type="EMBL" id="JAGIZA010000033">
    <property type="protein sequence ID" value="MBP0496282.1"/>
    <property type="molecule type" value="Genomic_DNA"/>
</dbReference>
<gene>
    <name evidence="2" type="ORF">J5Y10_26095</name>
</gene>
<accession>A0A940N925</accession>
<reference evidence="2" key="1">
    <citation type="submission" date="2021-03" db="EMBL/GenBank/DDBJ databases">
        <authorList>
            <person name="So Y."/>
        </authorList>
    </citation>
    <scope>NUCLEOTIDE SEQUENCE</scope>
    <source>
        <strain evidence="2">SG15</strain>
    </source>
</reference>
<name>A0A940N925_9PROT</name>
<keyword evidence="3" id="KW-1185">Reference proteome</keyword>
<protein>
    <submittedName>
        <fullName evidence="2">Uncharacterized protein</fullName>
    </submittedName>
</protein>
<evidence type="ECO:0000313" key="3">
    <source>
        <dbReference type="Proteomes" id="UP000677537"/>
    </source>
</evidence>
<organism evidence="2 3">
    <name type="scientific">Roseomonas indoligenes</name>
    <dbReference type="NCBI Taxonomy" id="2820811"/>
    <lineage>
        <taxon>Bacteria</taxon>
        <taxon>Pseudomonadati</taxon>
        <taxon>Pseudomonadota</taxon>
        <taxon>Alphaproteobacteria</taxon>
        <taxon>Acetobacterales</taxon>
        <taxon>Roseomonadaceae</taxon>
        <taxon>Roseomonas</taxon>
    </lineage>
</organism>
<sequence length="176" mass="19470">MPTELRHIIFSSAEIVEAVSLFARSRGRPLPPGQITEAAALDTEPGSAVTFRLSILPDASDREAGRLSPERLSPERLSPERLSMDWSGPELAAALLRYCRGRNIPMPVRGSKSLQRFGTQVGLVVTIAPRKSSLPERLQQVRTNIRPENRSIQRQSRAELEAVRRGSSLRTALGHE</sequence>
<evidence type="ECO:0000256" key="1">
    <source>
        <dbReference type="SAM" id="MobiDB-lite"/>
    </source>
</evidence>
<proteinExistence type="predicted"/>
<comment type="caution">
    <text evidence="2">The sequence shown here is derived from an EMBL/GenBank/DDBJ whole genome shotgun (WGS) entry which is preliminary data.</text>
</comment>
<dbReference type="RefSeq" id="WP_209377075.1">
    <property type="nucleotide sequence ID" value="NZ_JAGIZA010000033.1"/>
</dbReference>
<dbReference type="AlphaFoldDB" id="A0A940N925"/>
<evidence type="ECO:0000313" key="2">
    <source>
        <dbReference type="EMBL" id="MBP0496282.1"/>
    </source>
</evidence>